<dbReference type="PANTHER" id="PTHR10093">
    <property type="entry name" value="IRON-SULFUR CLUSTER ASSEMBLY ENZYME NIFU HOMOLOG"/>
    <property type="match status" value="1"/>
</dbReference>
<dbReference type="GO" id="GO:0005506">
    <property type="term" value="F:iron ion binding"/>
    <property type="evidence" value="ECO:0007669"/>
    <property type="project" value="InterPro"/>
</dbReference>
<dbReference type="EMBL" id="AWQU01000077">
    <property type="protein sequence ID" value="KFB07583.1"/>
    <property type="molecule type" value="Genomic_DNA"/>
</dbReference>
<evidence type="ECO:0000259" key="1">
    <source>
        <dbReference type="Pfam" id="PF01592"/>
    </source>
</evidence>
<sequence>MNLMDSSNESMVFRQMILDHYENPINKKIDDDVINTYSKYNYKSESCIDNLTVYLKIENNIVRDARFDGIGCAISTSSTDILCEMIKNKNKNEIKLILDNYFSMINSEPYDQTIIGDLKIFKNVNQQLNRIKCALVGVNSIKNIIDSN</sequence>
<feature type="domain" description="NIF system FeS cluster assembly NifU N-terminal" evidence="1">
    <location>
        <begin position="14"/>
        <end position="132"/>
    </location>
</feature>
<dbReference type="AlphaFoldDB" id="A0A084U3P7"/>
<dbReference type="InterPro" id="IPR002871">
    <property type="entry name" value="NIF_FeS_clus_asmbl_NifU_N"/>
</dbReference>
<dbReference type="CDD" id="cd06664">
    <property type="entry name" value="IscU_like"/>
    <property type="match status" value="1"/>
</dbReference>
<dbReference type="Proteomes" id="UP000028523">
    <property type="component" value="Unassembled WGS sequence"/>
</dbReference>
<evidence type="ECO:0000313" key="2">
    <source>
        <dbReference type="EMBL" id="KFB07583.1"/>
    </source>
</evidence>
<proteinExistence type="predicted"/>
<gene>
    <name evidence="2" type="primary">iscU</name>
    <name evidence="2" type="ORF">P271_428</name>
</gene>
<accession>A0A084U3P7</accession>
<dbReference type="NCBIfam" id="TIGR01994">
    <property type="entry name" value="SUF_scaf_2"/>
    <property type="match status" value="1"/>
</dbReference>
<organism evidence="2 3">
    <name type="scientific">Malacoplasma iowae DK-CPA</name>
    <dbReference type="NCBI Taxonomy" id="1394179"/>
    <lineage>
        <taxon>Bacteria</taxon>
        <taxon>Bacillati</taxon>
        <taxon>Mycoplasmatota</taxon>
        <taxon>Mycoplasmoidales</taxon>
        <taxon>Mycoplasmoidaceae</taxon>
        <taxon>Malacoplasma</taxon>
    </lineage>
</organism>
<evidence type="ECO:0000313" key="3">
    <source>
        <dbReference type="Proteomes" id="UP000028523"/>
    </source>
</evidence>
<keyword evidence="3" id="KW-1185">Reference proteome</keyword>
<dbReference type="GO" id="GO:0016226">
    <property type="term" value="P:iron-sulfur cluster assembly"/>
    <property type="evidence" value="ECO:0007669"/>
    <property type="project" value="InterPro"/>
</dbReference>
<comment type="caution">
    <text evidence="2">The sequence shown here is derived from an EMBL/GenBank/DDBJ whole genome shotgun (WGS) entry which is preliminary data.</text>
</comment>
<name>A0A084U3P7_MALIO</name>
<protein>
    <submittedName>
        <fullName evidence="2">Fe-S cluster assembly scaffold-like protein</fullName>
    </submittedName>
</protein>
<dbReference type="Pfam" id="PF01592">
    <property type="entry name" value="NifU_N"/>
    <property type="match status" value="1"/>
</dbReference>
<dbReference type="GO" id="GO:0051536">
    <property type="term" value="F:iron-sulfur cluster binding"/>
    <property type="evidence" value="ECO:0007669"/>
    <property type="project" value="InterPro"/>
</dbReference>
<reference evidence="2 3" key="1">
    <citation type="journal article" date="2014" name="PLoS ONE">
        <title>Reduction of Hydrogen Peroxide Accumulation and Toxicity by a Catalase from Mycoplasma iowae.</title>
        <authorList>
            <person name="Pritchard R.E."/>
            <person name="Prassinos A.J."/>
            <person name="Osborne J.D."/>
            <person name="Raviv Z."/>
            <person name="Balish M.F."/>
        </authorList>
    </citation>
    <scope>NUCLEOTIDE SEQUENCE [LARGE SCALE GENOMIC DNA]</scope>
    <source>
        <strain evidence="2 3">DK-CPA</strain>
    </source>
</reference>
<dbReference type="Gene3D" id="3.90.1010.10">
    <property type="match status" value="1"/>
</dbReference>
<dbReference type="SUPFAM" id="SSF82649">
    <property type="entry name" value="SufE/NifU"/>
    <property type="match status" value="1"/>
</dbReference>